<feature type="compositionally biased region" description="Acidic residues" evidence="1">
    <location>
        <begin position="464"/>
        <end position="481"/>
    </location>
</feature>
<feature type="region of interest" description="Disordered" evidence="1">
    <location>
        <begin position="1"/>
        <end position="22"/>
    </location>
</feature>
<feature type="compositionally biased region" description="Polar residues" evidence="1">
    <location>
        <begin position="110"/>
        <end position="122"/>
    </location>
</feature>
<name>A0A8J9TB35_PHATR</name>
<organism evidence="2">
    <name type="scientific">Phaeodactylum tricornutum</name>
    <name type="common">Diatom</name>
    <dbReference type="NCBI Taxonomy" id="2850"/>
    <lineage>
        <taxon>Eukaryota</taxon>
        <taxon>Sar</taxon>
        <taxon>Stramenopiles</taxon>
        <taxon>Ochrophyta</taxon>
        <taxon>Bacillariophyta</taxon>
        <taxon>Bacillariophyceae</taxon>
        <taxon>Bacillariophycidae</taxon>
        <taxon>Naviculales</taxon>
        <taxon>Phaeodactylaceae</taxon>
        <taxon>Phaeodactylum</taxon>
    </lineage>
</organism>
<protein>
    <submittedName>
        <fullName evidence="2">Uncharacterized protein</fullName>
    </submittedName>
</protein>
<dbReference type="Proteomes" id="UP000836788">
    <property type="component" value="Chromosome 4"/>
</dbReference>
<gene>
    <name evidence="2" type="ORF">PTTT1_LOCUS42347</name>
</gene>
<reference evidence="2" key="1">
    <citation type="submission" date="2022-02" db="EMBL/GenBank/DDBJ databases">
        <authorList>
            <person name="Giguere J D."/>
        </authorList>
    </citation>
    <scope>NUCLEOTIDE SEQUENCE</scope>
    <source>
        <strain evidence="2">CCAP 1055/1</strain>
    </source>
</reference>
<sequence length="487" mass="53518">MNGRDYGTESSTLATVPPNQEDMTSLLSVNGLTDEDPEIEKLFDQFYNELVHQDNESSWAEPISFKDKEGFPCFALNTALEHQYQQQQQQQLSLHSGHQWNPALRPLPIPQTTGGNPTTSLPHPSPLRAAKQLPAKAPRSSAKHGKVSTATLLRNGTSAHCLTSTKGNSVPARQRAVGRTADVPNDTVTAMISEYDVVLGDTHTPTFATEVYRQVRQEYAKRRIKPHELAQLKHKVQQQILLAKTAEANNSGHNLPYSVHHNNIPEGPTFWYSVKAAARLHGKIQPGSSHRYLPHRADKGPYAIATDQAIVDDVRNAPRKSRTRKLTPVFRLALGSNRSVTTLTGSSAIADLAAQAQLISETWMAGDAVKTWCVETFRTDLKRLVSWHQTSVTASPTPLPETLECTLASKGPSALQVRLQALHVQQLEVGFCEAVNRLGNDMVERYNRVQKMLSETHSSHPTPDTDDSGDVVAGSDEDDDTGYAPAA</sequence>
<evidence type="ECO:0000313" key="2">
    <source>
        <dbReference type="EMBL" id="CAG9289661.1"/>
    </source>
</evidence>
<accession>A0A8J9TB35</accession>
<evidence type="ECO:0000256" key="1">
    <source>
        <dbReference type="SAM" id="MobiDB-lite"/>
    </source>
</evidence>
<feature type="region of interest" description="Disordered" evidence="1">
    <location>
        <begin position="87"/>
        <end position="147"/>
    </location>
</feature>
<dbReference type="AlphaFoldDB" id="A0A8J9TB35"/>
<dbReference type="EMBL" id="OU594945">
    <property type="protein sequence ID" value="CAG9289661.1"/>
    <property type="molecule type" value="Genomic_DNA"/>
</dbReference>
<proteinExistence type="predicted"/>
<feature type="compositionally biased region" description="Polar residues" evidence="1">
    <location>
        <begin position="8"/>
        <end position="22"/>
    </location>
</feature>
<feature type="region of interest" description="Disordered" evidence="1">
    <location>
        <begin position="454"/>
        <end position="487"/>
    </location>
</feature>